<keyword evidence="2" id="KW-1185">Reference proteome</keyword>
<protein>
    <submittedName>
        <fullName evidence="1">Uncharacterized protein</fullName>
    </submittedName>
</protein>
<evidence type="ECO:0000313" key="2">
    <source>
        <dbReference type="Proteomes" id="UP000179145"/>
    </source>
</evidence>
<dbReference type="STRING" id="153496.A0U89_04910"/>
<dbReference type="KEGG" id="kba:A0U89_04910"/>
<proteinExistence type="predicted"/>
<organism evidence="1 2">
    <name type="scientific">Kozakia baliensis</name>
    <dbReference type="NCBI Taxonomy" id="153496"/>
    <lineage>
        <taxon>Bacteria</taxon>
        <taxon>Pseudomonadati</taxon>
        <taxon>Pseudomonadota</taxon>
        <taxon>Alphaproteobacteria</taxon>
        <taxon>Acetobacterales</taxon>
        <taxon>Acetobacteraceae</taxon>
        <taxon>Kozakia</taxon>
    </lineage>
</organism>
<dbReference type="RefSeq" id="WP_070402314.1">
    <property type="nucleotide sequence ID" value="NZ_BJVW01000037.1"/>
</dbReference>
<dbReference type="EMBL" id="CP014674">
    <property type="protein sequence ID" value="AOX16572.1"/>
    <property type="molecule type" value="Genomic_DNA"/>
</dbReference>
<name>A0A1D8USD5_9PROT</name>
<dbReference type="AlphaFoldDB" id="A0A1D8USD5"/>
<accession>A0A1D8USD5</accession>
<evidence type="ECO:0000313" key="1">
    <source>
        <dbReference type="EMBL" id="AOX16572.1"/>
    </source>
</evidence>
<dbReference type="Proteomes" id="UP000179145">
    <property type="component" value="Chromosome"/>
</dbReference>
<sequence>MTRRNNIRSPLAPEFLLAIAHQHGHIFEQLPELCIDLGKTTRGPSLRLTRPDRQLRLLRQIPTLFFRHLHPLADCNQLPHPLVWTCRVKVERRWFS</sequence>
<gene>
    <name evidence="1" type="ORF">A0U89_04910</name>
</gene>
<reference evidence="1 2" key="1">
    <citation type="journal article" date="2016" name="Microb. Cell Fact.">
        <title>Dissection of exopolysaccharide biosynthesis in Kozakia baliensis.</title>
        <authorList>
            <person name="Brandt J.U."/>
            <person name="Jakob F."/>
            <person name="Behr J."/>
            <person name="Geissler A.J."/>
            <person name="Vogel R.F."/>
        </authorList>
    </citation>
    <scope>NUCLEOTIDE SEQUENCE [LARGE SCALE GENOMIC DNA]</scope>
    <source>
        <strain evidence="1 2">DSM 14400</strain>
    </source>
</reference>